<keyword evidence="2" id="KW-0812">Transmembrane</keyword>
<evidence type="ECO:0000313" key="3">
    <source>
        <dbReference type="EMBL" id="PPA69707.1"/>
    </source>
</evidence>
<gene>
    <name evidence="3" type="ORF">C4B60_14290</name>
</gene>
<accession>A0A2S5G9L7</accession>
<dbReference type="Proteomes" id="UP000239047">
    <property type="component" value="Unassembled WGS sequence"/>
</dbReference>
<protein>
    <submittedName>
        <fullName evidence="3">Uncharacterized protein</fullName>
    </submittedName>
</protein>
<sequence length="94" mass="10137">MLINFVIALAVGVGVFIGIFLISGSAGISALIGVIAAIIAVIGVALYTGQRKEQISKGEEVPLNKERTPENAETNKHEYDPDSENEKRIEDVRK</sequence>
<proteinExistence type="predicted"/>
<evidence type="ECO:0000256" key="2">
    <source>
        <dbReference type="SAM" id="Phobius"/>
    </source>
</evidence>
<dbReference type="EMBL" id="PREZ01000005">
    <property type="protein sequence ID" value="PPA69707.1"/>
    <property type="molecule type" value="Genomic_DNA"/>
</dbReference>
<reference evidence="3 4" key="1">
    <citation type="submission" date="2018-02" db="EMBL/GenBank/DDBJ databases">
        <title>Jeotgalibacillus proteolyticum sp. nov. a protease producing bacterium isolated from ocean sediments of Laizhou Bay.</title>
        <authorList>
            <person name="Li Y."/>
        </authorList>
    </citation>
    <scope>NUCLEOTIDE SEQUENCE [LARGE SCALE GENOMIC DNA]</scope>
    <source>
        <strain evidence="3 4">22-7</strain>
    </source>
</reference>
<feature type="transmembrane region" description="Helical" evidence="2">
    <location>
        <begin position="28"/>
        <end position="47"/>
    </location>
</feature>
<evidence type="ECO:0000256" key="1">
    <source>
        <dbReference type="SAM" id="MobiDB-lite"/>
    </source>
</evidence>
<dbReference type="RefSeq" id="WP_104058699.1">
    <property type="nucleotide sequence ID" value="NZ_PREZ01000005.1"/>
</dbReference>
<dbReference type="AlphaFoldDB" id="A0A2S5G9L7"/>
<keyword evidence="2" id="KW-1133">Transmembrane helix</keyword>
<dbReference type="OrthoDB" id="2455864at2"/>
<comment type="caution">
    <text evidence="3">The sequence shown here is derived from an EMBL/GenBank/DDBJ whole genome shotgun (WGS) entry which is preliminary data.</text>
</comment>
<feature type="transmembrane region" description="Helical" evidence="2">
    <location>
        <begin position="5"/>
        <end position="22"/>
    </location>
</feature>
<feature type="region of interest" description="Disordered" evidence="1">
    <location>
        <begin position="58"/>
        <end position="94"/>
    </location>
</feature>
<keyword evidence="4" id="KW-1185">Reference proteome</keyword>
<organism evidence="3 4">
    <name type="scientific">Jeotgalibacillus proteolyticus</name>
    <dbReference type="NCBI Taxonomy" id="2082395"/>
    <lineage>
        <taxon>Bacteria</taxon>
        <taxon>Bacillati</taxon>
        <taxon>Bacillota</taxon>
        <taxon>Bacilli</taxon>
        <taxon>Bacillales</taxon>
        <taxon>Caryophanaceae</taxon>
        <taxon>Jeotgalibacillus</taxon>
    </lineage>
</organism>
<keyword evidence="2" id="KW-0472">Membrane</keyword>
<evidence type="ECO:0000313" key="4">
    <source>
        <dbReference type="Proteomes" id="UP000239047"/>
    </source>
</evidence>
<name>A0A2S5G9L7_9BACL</name>